<dbReference type="Pfam" id="PF13374">
    <property type="entry name" value="TPR_10"/>
    <property type="match status" value="3"/>
</dbReference>
<feature type="compositionally biased region" description="Low complexity" evidence="1">
    <location>
        <begin position="431"/>
        <end position="447"/>
    </location>
</feature>
<accession>S4A3U7</accession>
<sequence>MLRPAPEGRWDAVLVVDSAPHMAVWRHTALRLAAVLRRYSGFRDIELRCLDTSSPDPDGVVLRGPDGRGRPQSVRGLVDLTGRRIVFVLTDGIAPAWRTGAVRAVLAVWGRHQPLAVLNTLPQRLWHRTGLLPERVRLRASGPWVGNGEVRWESLERYGAEAWADPLRRARSFPVPVLEVSGDWLAPWARFVAGDEPRWTDVAATLVTPGEKPDLLPESSRLPREETPAEKVARFRVWASPEAFALAVRLAAVPLDLPVITTIQRETLPESGPEHLAEILMSGLVEPLPGDGRCYIFLPGVREELLAASTKRTTLQASRKAAETLAPKSMAARELLAHFDGREESGDPEVTWDNMRFRTTEHAVLAVLGGHHLRRANRLRGLITAQMESSELNEIKARGTTITDSRKGSGIMHSRATHESRNDPSTGPRQGGTTVTTVAPGTATPAPDEGAASPDRPPHGTTAVRPAVLGNMPPRNLVFTGREDLLLKLERDLGQGPTAVLPHALHGMGGVGKSQLALEYVYRNASRYDIVWWIPAERPTQIAQALVELAQRLSLPVTGEANTAVPAVLEALRTGRPYGNWLLVFDNAESPESVQGYFPTTPGSGPIGSILVTSRNPQWNTLAHPLEVDVFKREESIHLLQRRNPDLPESDADQLAAVLGDLPLAVEQASAWRAETGMPASEYLRLFEEKRAELMTVSPPTHYEETVATAWNVSLDHLESKNAAALQLLQVCSSFAPEPISRPLFSGAPVEPIAPDLDRALTDPLRLGRAIREINRYSLAKIDHRTNSISMHRLVQAVLIARMTQEQRDRMQHGAHLLLAANTPRNPQDPAHWPRFAELYPHVLVSDAMRSPSRNVRQMVQSVAEYLFWWGDHEGARDFTEKAYTLWCELHGEDDGQTLLLTRHLRYVLWAMGRFEEGAALSQRMLAVLEQSDSDAGEELLMTQSQVAADHRARGEFKQSLQVNKEVYQRALREYGDDEPETLVHAHNLAVSLRVNGKFKDALELDEQTWQRKAQMFGEEALSSLLSESSVALDRRELGEYLTAVQLFEGVTERYRQQVGANHPNTLRNLARLGVSLRKAGRHAEAADLTRQARKEFLSRYGHRHPDSLVASLNLSVDLRQLGELKDAMQLGEQTRDLYVEIFGPGHPYTTEANVDLAITYRLLNKVDAARQLNEAALTRSVATLGEEHPDTLVCRINLAGDMFAQGDAAAALGMDQATLEVATRVFGENHATVHVLTGNLAQDLKALGRAEDSETQHRAAVDGLARVLGEQHPAYADAVAWRRANCDIDPMPV</sequence>
<dbReference type="InterPro" id="IPR047738">
    <property type="entry name" value="SAV_2336-like_N"/>
</dbReference>
<evidence type="ECO:0000313" key="5">
    <source>
        <dbReference type="Proteomes" id="UP000014629"/>
    </source>
</evidence>
<gene>
    <name evidence="4" type="ORF">STRAU_1535</name>
</gene>
<dbReference type="Gene3D" id="1.25.40.10">
    <property type="entry name" value="Tetratricopeptide repeat domain"/>
    <property type="match status" value="2"/>
</dbReference>
<feature type="region of interest" description="Disordered" evidence="1">
    <location>
        <begin position="397"/>
        <end position="470"/>
    </location>
</feature>
<name>S4A3U7_9ACTN</name>
<dbReference type="InterPro" id="IPR011990">
    <property type="entry name" value="TPR-like_helical_dom_sf"/>
</dbReference>
<dbReference type="EMBL" id="AOPZ01000059">
    <property type="protein sequence ID" value="EPH45390.1"/>
    <property type="molecule type" value="Genomic_DNA"/>
</dbReference>
<dbReference type="Pfam" id="PF00931">
    <property type="entry name" value="NB-ARC"/>
    <property type="match status" value="1"/>
</dbReference>
<dbReference type="SUPFAM" id="SSF48452">
    <property type="entry name" value="TPR-like"/>
    <property type="match status" value="3"/>
</dbReference>
<dbReference type="NCBIfam" id="NF041121">
    <property type="entry name" value="SAV_2336_NTERM"/>
    <property type="match status" value="1"/>
</dbReference>
<dbReference type="SUPFAM" id="SSF52540">
    <property type="entry name" value="P-loop containing nucleoside triphosphate hydrolases"/>
    <property type="match status" value="1"/>
</dbReference>
<comment type="caution">
    <text evidence="4">The sequence shown here is derived from an EMBL/GenBank/DDBJ whole genome shotgun (WGS) entry which is preliminary data.</text>
</comment>
<evidence type="ECO:0000313" key="4">
    <source>
        <dbReference type="EMBL" id="EPH45390.1"/>
    </source>
</evidence>
<protein>
    <submittedName>
        <fullName evidence="4">Uncharacterized protein</fullName>
    </submittedName>
</protein>
<keyword evidence="5" id="KW-1185">Reference proteome</keyword>
<evidence type="ECO:0000259" key="2">
    <source>
        <dbReference type="Pfam" id="PF00931"/>
    </source>
</evidence>
<dbReference type="Gene3D" id="3.40.50.300">
    <property type="entry name" value="P-loop containing nucleotide triphosphate hydrolases"/>
    <property type="match status" value="1"/>
</dbReference>
<dbReference type="Proteomes" id="UP000014629">
    <property type="component" value="Unassembled WGS sequence"/>
</dbReference>
<dbReference type="Pfam" id="PF13424">
    <property type="entry name" value="TPR_12"/>
    <property type="match status" value="2"/>
</dbReference>
<dbReference type="InterPro" id="IPR056681">
    <property type="entry name" value="DUF7779"/>
</dbReference>
<dbReference type="InterPro" id="IPR027417">
    <property type="entry name" value="P-loop_NTPase"/>
</dbReference>
<proteinExistence type="predicted"/>
<dbReference type="GO" id="GO:0043531">
    <property type="term" value="F:ADP binding"/>
    <property type="evidence" value="ECO:0007669"/>
    <property type="project" value="InterPro"/>
</dbReference>
<dbReference type="Pfam" id="PF25000">
    <property type="entry name" value="DUF7779"/>
    <property type="match status" value="1"/>
</dbReference>
<dbReference type="InterPro" id="IPR002182">
    <property type="entry name" value="NB-ARC"/>
</dbReference>
<dbReference type="PANTHER" id="PTHR46082">
    <property type="entry name" value="ATP/GTP-BINDING PROTEIN-RELATED"/>
    <property type="match status" value="1"/>
</dbReference>
<organism evidence="4 5">
    <name type="scientific">Streptomyces aurantiacus JA 4570</name>
    <dbReference type="NCBI Taxonomy" id="1286094"/>
    <lineage>
        <taxon>Bacteria</taxon>
        <taxon>Bacillati</taxon>
        <taxon>Actinomycetota</taxon>
        <taxon>Actinomycetes</taxon>
        <taxon>Kitasatosporales</taxon>
        <taxon>Streptomycetaceae</taxon>
        <taxon>Streptomyces</taxon>
        <taxon>Streptomyces aurantiacus group</taxon>
    </lineage>
</organism>
<dbReference type="NCBIfam" id="NF040586">
    <property type="entry name" value="FxSxx_TPR"/>
    <property type="match status" value="1"/>
</dbReference>
<dbReference type="PANTHER" id="PTHR46082:SF6">
    <property type="entry name" value="AAA+ ATPASE DOMAIN-CONTAINING PROTEIN-RELATED"/>
    <property type="match status" value="1"/>
</dbReference>
<evidence type="ECO:0000256" key="1">
    <source>
        <dbReference type="SAM" id="MobiDB-lite"/>
    </source>
</evidence>
<feature type="domain" description="NB-ARC" evidence="2">
    <location>
        <begin position="504"/>
        <end position="642"/>
    </location>
</feature>
<dbReference type="PATRIC" id="fig|1286094.4.peg.1512"/>
<reference evidence="4 5" key="1">
    <citation type="submission" date="2013-02" db="EMBL/GenBank/DDBJ databases">
        <title>Draft Genome Sequence of Streptomyces aurantiacus, Which Produces Setomimycin.</title>
        <authorList>
            <person name="Gruening B.A."/>
            <person name="Praeg A."/>
            <person name="Erxleben A."/>
            <person name="Guenther S."/>
            <person name="Mueller M."/>
        </authorList>
    </citation>
    <scope>NUCLEOTIDE SEQUENCE [LARGE SCALE GENOMIC DNA]</scope>
    <source>
        <strain evidence="4 5">JA 4570</strain>
    </source>
</reference>
<dbReference type="InterPro" id="IPR053137">
    <property type="entry name" value="NLR-like"/>
</dbReference>
<feature type="domain" description="DUF7779" evidence="3">
    <location>
        <begin position="718"/>
        <end position="807"/>
    </location>
</feature>
<evidence type="ECO:0000259" key="3">
    <source>
        <dbReference type="Pfam" id="PF25000"/>
    </source>
</evidence>